<dbReference type="Proteomes" id="UP000310189">
    <property type="component" value="Unassembled WGS sequence"/>
</dbReference>
<sequence length="305" mass="34994">MSLLTNSIKRQQRGIVRSLRTPTVLYTTQPPKKPLLEPTPLSPKARPPKQHSELTKKVAFGIAKLFGYNSDTSTAIRMTSDYYDKSAEWEQHHGEFLRAAHLPPTFNTWFHLTNLHIWMLTVRFRALPDPLGRMYVQELINHFFIDIESRIRNNFKITQERTIKNYMMAYLEMWRGSGVAYDEGLVRGDAVLAAALWRNIYSGRGVKEEIDSGDMELSPSGRAVRDVEGVQGEAMEVAIPIHINHLVEYTRKELHRLQSLDDDHIRRGIDNKTTAFSSPRIQSIESIQSTQSTQSTQNTQNTQTQ</sequence>
<feature type="compositionally biased region" description="Polar residues" evidence="2">
    <location>
        <begin position="271"/>
        <end position="280"/>
    </location>
</feature>
<reference evidence="4 5" key="1">
    <citation type="submission" date="2019-03" db="EMBL/GenBank/DDBJ databases">
        <title>Sequencing 23 genomes of Wallemia ichthyophaga.</title>
        <authorList>
            <person name="Gostincar C."/>
        </authorList>
    </citation>
    <scope>NUCLEOTIDE SEQUENCE [LARGE SCALE GENOMIC DNA]</scope>
    <source>
        <strain evidence="4 5">EXF-5753</strain>
    </source>
</reference>
<accession>A0A4V6TMH7</accession>
<protein>
    <recommendedName>
        <fullName evidence="3">Ubiquinol-cytochrome c chaperone domain-containing protein</fullName>
    </recommendedName>
</protein>
<dbReference type="Pfam" id="PF03981">
    <property type="entry name" value="Ubiq_cyt_C_chap"/>
    <property type="match status" value="1"/>
</dbReference>
<dbReference type="InterPro" id="IPR007129">
    <property type="entry name" value="Ubiqinol_cyt_c_chaperone_CPB3"/>
</dbReference>
<feature type="domain" description="Ubiquinol-cytochrome c chaperone" evidence="3">
    <location>
        <begin position="100"/>
        <end position="269"/>
    </location>
</feature>
<evidence type="ECO:0000313" key="4">
    <source>
        <dbReference type="EMBL" id="TIA93603.1"/>
    </source>
</evidence>
<gene>
    <name evidence="4" type="ORF">E3P99_00008</name>
</gene>
<dbReference type="AlphaFoldDB" id="A0A4V6TMH7"/>
<evidence type="ECO:0000256" key="1">
    <source>
        <dbReference type="ARBA" id="ARBA00006407"/>
    </source>
</evidence>
<dbReference type="InterPro" id="IPR021150">
    <property type="entry name" value="Ubiq_cyt_c_chap"/>
</dbReference>
<dbReference type="GO" id="GO:0005739">
    <property type="term" value="C:mitochondrion"/>
    <property type="evidence" value="ECO:0007669"/>
    <property type="project" value="TreeGrafter"/>
</dbReference>
<name>A0A4V6TMH7_9BASI</name>
<feature type="region of interest" description="Disordered" evidence="2">
    <location>
        <begin position="19"/>
        <end position="53"/>
    </location>
</feature>
<feature type="compositionally biased region" description="Low complexity" evidence="2">
    <location>
        <begin position="281"/>
        <end position="305"/>
    </location>
</feature>
<feature type="region of interest" description="Disordered" evidence="2">
    <location>
        <begin position="271"/>
        <end position="305"/>
    </location>
</feature>
<dbReference type="PANTHER" id="PTHR12184">
    <property type="entry name" value="UBIQUINOL-CYTOCHROME C REDUCTASE COMPLEX ASSEMBLY FACTOR 1 FAMILY MEMBER"/>
    <property type="match status" value="1"/>
</dbReference>
<proteinExistence type="inferred from homology"/>
<keyword evidence="5" id="KW-1185">Reference proteome</keyword>
<comment type="caution">
    <text evidence="4">The sequence shown here is derived from an EMBL/GenBank/DDBJ whole genome shotgun (WGS) entry which is preliminary data.</text>
</comment>
<dbReference type="EMBL" id="SPNW01000001">
    <property type="protein sequence ID" value="TIA93603.1"/>
    <property type="molecule type" value="Genomic_DNA"/>
</dbReference>
<evidence type="ECO:0000313" key="5">
    <source>
        <dbReference type="Proteomes" id="UP000310189"/>
    </source>
</evidence>
<evidence type="ECO:0000259" key="3">
    <source>
        <dbReference type="Pfam" id="PF03981"/>
    </source>
</evidence>
<comment type="similarity">
    <text evidence="1">Belongs to the CBP3 family.</text>
</comment>
<organism evidence="4 5">
    <name type="scientific">Wallemia hederae</name>
    <dbReference type="NCBI Taxonomy" id="1540922"/>
    <lineage>
        <taxon>Eukaryota</taxon>
        <taxon>Fungi</taxon>
        <taxon>Dikarya</taxon>
        <taxon>Basidiomycota</taxon>
        <taxon>Wallemiomycotina</taxon>
        <taxon>Wallemiomycetes</taxon>
        <taxon>Wallemiales</taxon>
        <taxon>Wallemiaceae</taxon>
        <taxon>Wallemia</taxon>
    </lineage>
</organism>
<dbReference type="GO" id="GO:0034551">
    <property type="term" value="P:mitochondrial respiratory chain complex III assembly"/>
    <property type="evidence" value="ECO:0007669"/>
    <property type="project" value="TreeGrafter"/>
</dbReference>
<dbReference type="OrthoDB" id="10253878at2759"/>
<evidence type="ECO:0000256" key="2">
    <source>
        <dbReference type="SAM" id="MobiDB-lite"/>
    </source>
</evidence>
<dbReference type="PANTHER" id="PTHR12184:SF1">
    <property type="entry name" value="UBIQUINOL-CYTOCHROME-C REDUCTASE COMPLEX ASSEMBLY FACTOR 1"/>
    <property type="match status" value="1"/>
</dbReference>